<evidence type="ECO:0000313" key="1">
    <source>
        <dbReference type="EMBL" id="KAJ9087774.1"/>
    </source>
</evidence>
<evidence type="ECO:0000313" key="2">
    <source>
        <dbReference type="Proteomes" id="UP001165960"/>
    </source>
</evidence>
<dbReference type="EMBL" id="QTSX02000201">
    <property type="protein sequence ID" value="KAJ9087774.1"/>
    <property type="molecule type" value="Genomic_DNA"/>
</dbReference>
<reference evidence="1" key="1">
    <citation type="submission" date="2022-04" db="EMBL/GenBank/DDBJ databases">
        <title>Genome of the entomopathogenic fungus Entomophthora muscae.</title>
        <authorList>
            <person name="Elya C."/>
            <person name="Lovett B.R."/>
            <person name="Lee E."/>
            <person name="Macias A.M."/>
            <person name="Hajek A.E."/>
            <person name="De Bivort B.L."/>
            <person name="Kasson M.T."/>
            <person name="De Fine Licht H.H."/>
            <person name="Stajich J.E."/>
        </authorList>
    </citation>
    <scope>NUCLEOTIDE SEQUENCE</scope>
    <source>
        <strain evidence="1">Berkeley</strain>
    </source>
</reference>
<gene>
    <name evidence="1" type="ORF">DSO57_1029901</name>
</gene>
<protein>
    <submittedName>
        <fullName evidence="1">Uncharacterized protein</fullName>
    </submittedName>
</protein>
<sequence>MINAPDFVEYCALTCHGVNDGLAIGHLNKVPSLSIDSVCFQDSLKLTSHTFSTTQLSLRTREDTFPTFFQWAVDCFPNLEHFIVGAKFLEDFPLPANCFPNLVRFSLAADQPDAFWPKLIRAAPKLRYIHTDQPLARAKLEVINPILQVTPFKNIVGLTGDFNEYSGFGDYL</sequence>
<comment type="caution">
    <text evidence="1">The sequence shown here is derived from an EMBL/GenBank/DDBJ whole genome shotgun (WGS) entry which is preliminary data.</text>
</comment>
<keyword evidence="2" id="KW-1185">Reference proteome</keyword>
<dbReference type="Proteomes" id="UP001165960">
    <property type="component" value="Unassembled WGS sequence"/>
</dbReference>
<organism evidence="1 2">
    <name type="scientific">Entomophthora muscae</name>
    <dbReference type="NCBI Taxonomy" id="34485"/>
    <lineage>
        <taxon>Eukaryota</taxon>
        <taxon>Fungi</taxon>
        <taxon>Fungi incertae sedis</taxon>
        <taxon>Zoopagomycota</taxon>
        <taxon>Entomophthoromycotina</taxon>
        <taxon>Entomophthoromycetes</taxon>
        <taxon>Entomophthorales</taxon>
        <taxon>Entomophthoraceae</taxon>
        <taxon>Entomophthora</taxon>
    </lineage>
</organism>
<proteinExistence type="predicted"/>
<accession>A0ACC2UKY6</accession>
<name>A0ACC2UKY6_9FUNG</name>